<feature type="domain" description="3-hydroxyacyl-CoA dehydrogenase C-terminal" evidence="13">
    <location>
        <begin position="474"/>
        <end position="567"/>
    </location>
</feature>
<evidence type="ECO:0000256" key="3">
    <source>
        <dbReference type="ARBA" id="ARBA00022832"/>
    </source>
</evidence>
<evidence type="ECO:0000256" key="7">
    <source>
        <dbReference type="ARBA" id="ARBA00023098"/>
    </source>
</evidence>
<keyword evidence="8" id="KW-0576">Peroxisome</keyword>
<dbReference type="Gene3D" id="1.10.1040.50">
    <property type="match status" value="1"/>
</dbReference>
<comment type="catalytic activity">
    <reaction evidence="12">
        <text>a (3S)-3-hydroxyacyl-CoA + NAD(+) = a 3-oxoacyl-CoA + NADH + H(+)</text>
        <dbReference type="Rhea" id="RHEA:22432"/>
        <dbReference type="ChEBI" id="CHEBI:15378"/>
        <dbReference type="ChEBI" id="CHEBI:57318"/>
        <dbReference type="ChEBI" id="CHEBI:57540"/>
        <dbReference type="ChEBI" id="CHEBI:57945"/>
        <dbReference type="ChEBI" id="CHEBI:90726"/>
        <dbReference type="EC" id="1.1.1.35"/>
    </reaction>
</comment>
<dbReference type="Pfam" id="PF00378">
    <property type="entry name" value="ECH_1"/>
    <property type="match status" value="1"/>
</dbReference>
<dbReference type="GO" id="GO:0003857">
    <property type="term" value="F:(3S)-3-hydroxyacyl-CoA dehydrogenase (NAD+) activity"/>
    <property type="evidence" value="ECO:0007669"/>
    <property type="project" value="UniProtKB-EC"/>
</dbReference>
<keyword evidence="6" id="KW-0520">NAD</keyword>
<evidence type="ECO:0000256" key="5">
    <source>
        <dbReference type="ARBA" id="ARBA00023002"/>
    </source>
</evidence>
<dbReference type="UniPathway" id="UPA00659"/>
<evidence type="ECO:0000256" key="11">
    <source>
        <dbReference type="ARBA" id="ARBA00023268"/>
    </source>
</evidence>
<dbReference type="SUPFAM" id="SSF52096">
    <property type="entry name" value="ClpP/crotonase"/>
    <property type="match status" value="1"/>
</dbReference>
<keyword evidence="11" id="KW-0511">Multifunctional enzyme</keyword>
<dbReference type="Pfam" id="PF02737">
    <property type="entry name" value="3HCDH_N"/>
    <property type="match status" value="1"/>
</dbReference>
<dbReference type="AlphaFoldDB" id="A0A2T8HYU3"/>
<dbReference type="FunFam" id="3.40.50.720:FF:000009">
    <property type="entry name" value="Fatty oxidation complex, alpha subunit"/>
    <property type="match status" value="1"/>
</dbReference>
<dbReference type="GO" id="GO:0016853">
    <property type="term" value="F:isomerase activity"/>
    <property type="evidence" value="ECO:0007669"/>
    <property type="project" value="UniProtKB-KW"/>
</dbReference>
<dbReference type="GO" id="GO:0006635">
    <property type="term" value="P:fatty acid beta-oxidation"/>
    <property type="evidence" value="ECO:0007669"/>
    <property type="project" value="UniProtKB-UniPathway"/>
</dbReference>
<dbReference type="GO" id="GO:0070403">
    <property type="term" value="F:NAD+ binding"/>
    <property type="evidence" value="ECO:0007669"/>
    <property type="project" value="InterPro"/>
</dbReference>
<evidence type="ECO:0000256" key="9">
    <source>
        <dbReference type="ARBA" id="ARBA00023235"/>
    </source>
</evidence>
<gene>
    <name evidence="15" type="ORF">DDE20_03535</name>
</gene>
<keyword evidence="3" id="KW-0276">Fatty acid metabolism</keyword>
<name>A0A2T8HYU3_9RHOB</name>
<evidence type="ECO:0000256" key="1">
    <source>
        <dbReference type="ARBA" id="ARBA00004275"/>
    </source>
</evidence>
<dbReference type="CDD" id="cd06558">
    <property type="entry name" value="crotonase-like"/>
    <property type="match status" value="1"/>
</dbReference>
<evidence type="ECO:0000313" key="15">
    <source>
        <dbReference type="EMBL" id="PVH30605.1"/>
    </source>
</evidence>
<sequence>MDTPVTYEAHGEIGVIRVNNPPVNATGIAVRQGLVAAADQFAASPQKVAVLVAEGRTFIAGADIKEFGQTPKEPHLPDVIAHIEALEKPVVCVIHGTALGGGCEVALGSHYRVAVKGARMGLPEVNLGLIPGAGGTQRLPRLIGMIPACEMFTSGRQVGAEECLQLGLVDALSDKAPFDAGMEFAQSVLDQGKGVRRVSEMEVAPYDEADLQALKSAVARKQRGHVCHLRGIEAAVAGGKLPFAEGMKIERQAFWDLMQTPQRAAMIHAFFSERKTASLPELKGVTPRPLDHIGVIGGGTMGGGIAVSCLLSGLKVTLIERDTEAAQKARDGIAKTLADSVKRGKLKADKREALLADALVTSDNYNSLAEVDLVIEAVFESMEVKKDVFTKLDAICKQGAVLASNTSYLDIDAIAAMTKRPQDVLGLHFFSPAHVMKLLEIVDAEKTAPEVLATGFALAKALKKIPVRAGVCDGFIGNRILSKYRAAGDHMVLEGASPFQIDKVLVDFGFAMGPYAVADLAGIDIGYLTRQRLAPTRDPRERFGEWGDALYHKGRLGRKTGRGHYIYDEQSPKGRPDPEVEEIIAEERKAKGITPREFTDAEIVERYMAAMINEGAKVVGEGIALRPLDVDVTKLYGYGFPRFRGGPMHYADHIGLDTVLATIKAQAQSDDFFWQPAPLLEQLVNEGRNFSSLNEG</sequence>
<dbReference type="InterPro" id="IPR001753">
    <property type="entry name" value="Enoyl-CoA_hydra/iso"/>
</dbReference>
<keyword evidence="4" id="KW-0442">Lipid degradation</keyword>
<keyword evidence="9" id="KW-0413">Isomerase</keyword>
<dbReference type="InterPro" id="IPR036291">
    <property type="entry name" value="NAD(P)-bd_dom_sf"/>
</dbReference>
<dbReference type="InterPro" id="IPR008927">
    <property type="entry name" value="6-PGluconate_DH-like_C_sf"/>
</dbReference>
<keyword evidence="10" id="KW-0456">Lyase</keyword>
<dbReference type="Gene3D" id="3.40.50.720">
    <property type="entry name" value="NAD(P)-binding Rossmann-like Domain"/>
    <property type="match status" value="1"/>
</dbReference>
<evidence type="ECO:0000256" key="2">
    <source>
        <dbReference type="ARBA" id="ARBA00005005"/>
    </source>
</evidence>
<feature type="domain" description="3-hydroxyacyl-CoA dehydrogenase NAD binding" evidence="14">
    <location>
        <begin position="292"/>
        <end position="469"/>
    </location>
</feature>
<evidence type="ECO:0000259" key="13">
    <source>
        <dbReference type="Pfam" id="PF00725"/>
    </source>
</evidence>
<evidence type="ECO:0000259" key="14">
    <source>
        <dbReference type="Pfam" id="PF02737"/>
    </source>
</evidence>
<dbReference type="GO" id="GO:0004300">
    <property type="term" value="F:enoyl-CoA hydratase activity"/>
    <property type="evidence" value="ECO:0007669"/>
    <property type="project" value="UniProtKB-ARBA"/>
</dbReference>
<dbReference type="SUPFAM" id="SSF51735">
    <property type="entry name" value="NAD(P)-binding Rossmann-fold domains"/>
    <property type="match status" value="1"/>
</dbReference>
<comment type="pathway">
    <text evidence="2">Lipid metabolism; fatty acid beta-oxidation.</text>
</comment>
<protein>
    <submittedName>
        <fullName evidence="15">3-hydroxyacyl-CoA dehydrogenase</fullName>
    </submittedName>
</protein>
<evidence type="ECO:0000256" key="12">
    <source>
        <dbReference type="ARBA" id="ARBA00049556"/>
    </source>
</evidence>
<dbReference type="EMBL" id="QDKM01000001">
    <property type="protein sequence ID" value="PVH30605.1"/>
    <property type="molecule type" value="Genomic_DNA"/>
</dbReference>
<keyword evidence="5" id="KW-0560">Oxidoreductase</keyword>
<keyword evidence="16" id="KW-1185">Reference proteome</keyword>
<comment type="subcellular location">
    <subcellularLocation>
        <location evidence="1">Peroxisome</location>
    </subcellularLocation>
</comment>
<feature type="domain" description="3-hydroxyacyl-CoA dehydrogenase C-terminal" evidence="13">
    <location>
        <begin position="603"/>
        <end position="689"/>
    </location>
</feature>
<dbReference type="OrthoDB" id="9771883at2"/>
<dbReference type="FunFam" id="1.10.1040.50:FF:000006">
    <property type="entry name" value="Peroxisomal bifunctional enzyme"/>
    <property type="match status" value="1"/>
</dbReference>
<accession>A0A2T8HYU3</accession>
<dbReference type="InterPro" id="IPR029045">
    <property type="entry name" value="ClpP/crotonase-like_dom_sf"/>
</dbReference>
<dbReference type="InterPro" id="IPR006176">
    <property type="entry name" value="3-OHacyl-CoA_DH_NAD-bd"/>
</dbReference>
<proteinExistence type="predicted"/>
<comment type="caution">
    <text evidence="15">The sequence shown here is derived from an EMBL/GenBank/DDBJ whole genome shotgun (WGS) entry which is preliminary data.</text>
</comment>
<keyword evidence="7" id="KW-0443">Lipid metabolism</keyword>
<evidence type="ECO:0000256" key="4">
    <source>
        <dbReference type="ARBA" id="ARBA00022963"/>
    </source>
</evidence>
<evidence type="ECO:0000256" key="8">
    <source>
        <dbReference type="ARBA" id="ARBA00023140"/>
    </source>
</evidence>
<dbReference type="RefSeq" id="WP_116557026.1">
    <property type="nucleotide sequence ID" value="NZ_QDKM01000001.1"/>
</dbReference>
<dbReference type="SUPFAM" id="SSF48179">
    <property type="entry name" value="6-phosphogluconate dehydrogenase C-terminal domain-like"/>
    <property type="match status" value="2"/>
</dbReference>
<dbReference type="Pfam" id="PF00725">
    <property type="entry name" value="3HCDH"/>
    <property type="match status" value="2"/>
</dbReference>
<organism evidence="15 16">
    <name type="scientific">Pararhodobacter oceanensis</name>
    <dbReference type="NCBI Taxonomy" id="2172121"/>
    <lineage>
        <taxon>Bacteria</taxon>
        <taxon>Pseudomonadati</taxon>
        <taxon>Pseudomonadota</taxon>
        <taxon>Alphaproteobacteria</taxon>
        <taxon>Rhodobacterales</taxon>
        <taxon>Paracoccaceae</taxon>
        <taxon>Pararhodobacter</taxon>
    </lineage>
</organism>
<dbReference type="InterPro" id="IPR006108">
    <property type="entry name" value="3HC_DH_C"/>
</dbReference>
<reference evidence="15 16" key="1">
    <citation type="submission" date="2018-04" db="EMBL/GenBank/DDBJ databases">
        <title>Pararhodobacter oceanense sp. nov., isolated from marine intertidal sediment.</title>
        <authorList>
            <person name="Wang X.-L."/>
            <person name="Du Z.-J."/>
        </authorList>
    </citation>
    <scope>NUCLEOTIDE SEQUENCE [LARGE SCALE GENOMIC DNA]</scope>
    <source>
        <strain evidence="15 16">AM505</strain>
    </source>
</reference>
<evidence type="ECO:0000256" key="10">
    <source>
        <dbReference type="ARBA" id="ARBA00023239"/>
    </source>
</evidence>
<evidence type="ECO:0000256" key="6">
    <source>
        <dbReference type="ARBA" id="ARBA00023027"/>
    </source>
</evidence>
<dbReference type="Proteomes" id="UP000245911">
    <property type="component" value="Unassembled WGS sequence"/>
</dbReference>
<dbReference type="Gene3D" id="3.90.226.10">
    <property type="entry name" value="2-enoyl-CoA Hydratase, Chain A, domain 1"/>
    <property type="match status" value="1"/>
</dbReference>
<evidence type="ECO:0000313" key="16">
    <source>
        <dbReference type="Proteomes" id="UP000245911"/>
    </source>
</evidence>
<dbReference type="PANTHER" id="PTHR23309">
    <property type="entry name" value="3-HYDROXYACYL-COA DEHYROGENASE"/>
    <property type="match status" value="1"/>
</dbReference>